<dbReference type="GO" id="GO:0071144">
    <property type="term" value="C:heteromeric SMAD protein complex"/>
    <property type="evidence" value="ECO:0007669"/>
    <property type="project" value="TreeGrafter"/>
</dbReference>
<dbReference type="Pfam" id="PF03166">
    <property type="entry name" value="MH2"/>
    <property type="match status" value="1"/>
</dbReference>
<feature type="region of interest" description="Disordered" evidence="10">
    <location>
        <begin position="129"/>
        <end position="174"/>
    </location>
</feature>
<evidence type="ECO:0000259" key="11">
    <source>
        <dbReference type="PROSITE" id="PS51075"/>
    </source>
</evidence>
<evidence type="ECO:0000256" key="1">
    <source>
        <dbReference type="ARBA" id="ARBA00005545"/>
    </source>
</evidence>
<evidence type="ECO:0000256" key="10">
    <source>
        <dbReference type="SAM" id="MobiDB-lite"/>
    </source>
</evidence>
<dbReference type="GO" id="GO:0060395">
    <property type="term" value="P:SMAD protein signal transduction"/>
    <property type="evidence" value="ECO:0007669"/>
    <property type="project" value="TreeGrafter"/>
</dbReference>
<dbReference type="PROSITE" id="PS51076">
    <property type="entry name" value="MH2"/>
    <property type="match status" value="1"/>
</dbReference>
<protein>
    <recommendedName>
        <fullName evidence="9">Mothers against decapentaplegic homolog</fullName>
        <shortName evidence="9">MAD homolog</shortName>
        <shortName evidence="9">Mothers against DPP homolog</shortName>
    </recommendedName>
    <alternativeName>
        <fullName evidence="9">SMAD family member</fullName>
    </alternativeName>
</protein>
<feature type="domain" description="MH2" evidence="12">
    <location>
        <begin position="194"/>
        <end position="386"/>
    </location>
</feature>
<dbReference type="GO" id="GO:0000981">
    <property type="term" value="F:DNA-binding transcription factor activity, RNA polymerase II-specific"/>
    <property type="evidence" value="ECO:0007669"/>
    <property type="project" value="TreeGrafter"/>
</dbReference>
<dbReference type="InterPro" id="IPR008984">
    <property type="entry name" value="SMAD_FHA_dom_sf"/>
</dbReference>
<keyword evidence="8 9" id="KW-0539">Nucleus</keyword>
<accession>A0A7K8LIS7</accession>
<dbReference type="InterPro" id="IPR017855">
    <property type="entry name" value="SMAD-like_dom_sf"/>
</dbReference>
<evidence type="ECO:0000256" key="4">
    <source>
        <dbReference type="ARBA" id="ARBA00022833"/>
    </source>
</evidence>
<evidence type="ECO:0000259" key="12">
    <source>
        <dbReference type="PROSITE" id="PS51076"/>
    </source>
</evidence>
<keyword evidence="4" id="KW-0862">Zinc</keyword>
<dbReference type="PANTHER" id="PTHR13703">
    <property type="entry name" value="SMAD"/>
    <property type="match status" value="1"/>
</dbReference>
<evidence type="ECO:0000313" key="13">
    <source>
        <dbReference type="EMBL" id="NXE29009.1"/>
    </source>
</evidence>
<dbReference type="AlphaFoldDB" id="A0A7K8LIS7"/>
<gene>
    <name evidence="13" type="primary">Smad2</name>
    <name evidence="13" type="ORF">ARDKOR_R04073</name>
</gene>
<dbReference type="GO" id="GO:0009880">
    <property type="term" value="P:embryonic pattern specification"/>
    <property type="evidence" value="ECO:0007669"/>
    <property type="project" value="UniProtKB-ARBA"/>
</dbReference>
<comment type="caution">
    <text evidence="13">The sequence shown here is derived from an EMBL/GenBank/DDBJ whole genome shotgun (WGS) entry which is preliminary data.</text>
</comment>
<dbReference type="GO" id="GO:0005737">
    <property type="term" value="C:cytoplasm"/>
    <property type="evidence" value="ECO:0007669"/>
    <property type="project" value="UniProtKB-SubCell"/>
</dbReference>
<dbReference type="Pfam" id="PF03165">
    <property type="entry name" value="MH1"/>
    <property type="match status" value="1"/>
</dbReference>
<dbReference type="SUPFAM" id="SSF49879">
    <property type="entry name" value="SMAD/FHA domain"/>
    <property type="match status" value="1"/>
</dbReference>
<feature type="domain" description="MH1" evidence="11">
    <location>
        <begin position="1"/>
        <end position="98"/>
    </location>
</feature>
<keyword evidence="6" id="KW-0238">DNA-binding</keyword>
<keyword evidence="3" id="KW-0479">Metal-binding</keyword>
<evidence type="ECO:0000313" key="14">
    <source>
        <dbReference type="Proteomes" id="UP000560386"/>
    </source>
</evidence>
<dbReference type="EMBL" id="VWPR01002465">
    <property type="protein sequence ID" value="NXE29009.1"/>
    <property type="molecule type" value="Genomic_DNA"/>
</dbReference>
<dbReference type="GO" id="GO:0032924">
    <property type="term" value="P:activin receptor signaling pathway"/>
    <property type="evidence" value="ECO:0007669"/>
    <property type="project" value="TreeGrafter"/>
</dbReference>
<reference evidence="13 14" key="1">
    <citation type="submission" date="2019-09" db="EMBL/GenBank/DDBJ databases">
        <title>Bird 10,000 Genomes (B10K) Project - Family phase.</title>
        <authorList>
            <person name="Zhang G."/>
        </authorList>
    </citation>
    <scope>NUCLEOTIDE SEQUENCE [LARGE SCALE GENOMIC DNA]</scope>
    <source>
        <strain evidence="13">B10K-CU-031-01</strain>
        <tissue evidence="13">Muscle</tissue>
    </source>
</reference>
<dbReference type="FunFam" id="3.90.520.10:FF:000007">
    <property type="entry name" value="Mothers against decapentaplegic homolog"/>
    <property type="match status" value="1"/>
</dbReference>
<feature type="non-terminal residue" evidence="13">
    <location>
        <position position="386"/>
    </location>
</feature>
<dbReference type="SMART" id="SM00523">
    <property type="entry name" value="DWA"/>
    <property type="match status" value="1"/>
</dbReference>
<organism evidence="13 14">
    <name type="scientific">Ardeotis kori</name>
    <dbReference type="NCBI Taxonomy" id="89386"/>
    <lineage>
        <taxon>Eukaryota</taxon>
        <taxon>Metazoa</taxon>
        <taxon>Chordata</taxon>
        <taxon>Craniata</taxon>
        <taxon>Vertebrata</taxon>
        <taxon>Euteleostomi</taxon>
        <taxon>Archelosauria</taxon>
        <taxon>Archosauria</taxon>
        <taxon>Dinosauria</taxon>
        <taxon>Saurischia</taxon>
        <taxon>Theropoda</taxon>
        <taxon>Coelurosauria</taxon>
        <taxon>Aves</taxon>
        <taxon>Neognathae</taxon>
        <taxon>Neoaves</taxon>
        <taxon>Otidimorphae</taxon>
        <taxon>Otidiformes</taxon>
        <taxon>Otididae</taxon>
        <taxon>Ardeotis</taxon>
    </lineage>
</organism>
<comment type="subcellular location">
    <subcellularLocation>
        <location evidence="9">Cytoplasm</location>
    </subcellularLocation>
    <subcellularLocation>
        <location evidence="9">Nucleus</location>
    </subcellularLocation>
</comment>
<evidence type="ECO:0000256" key="7">
    <source>
        <dbReference type="ARBA" id="ARBA00023163"/>
    </source>
</evidence>
<dbReference type="Gene3D" id="2.60.200.10">
    <property type="match status" value="1"/>
</dbReference>
<dbReference type="PANTHER" id="PTHR13703:SF42">
    <property type="entry name" value="MOTHERS AGAINST DECAPENTAPLEGIC HOMOLOG 2"/>
    <property type="match status" value="1"/>
</dbReference>
<feature type="non-terminal residue" evidence="13">
    <location>
        <position position="1"/>
    </location>
</feature>
<dbReference type="GO" id="GO:0070411">
    <property type="term" value="F:I-SMAD binding"/>
    <property type="evidence" value="ECO:0007669"/>
    <property type="project" value="TreeGrafter"/>
</dbReference>
<dbReference type="InterPro" id="IPR013790">
    <property type="entry name" value="Dwarfin"/>
</dbReference>
<dbReference type="Gene3D" id="3.90.520.10">
    <property type="entry name" value="SMAD MH1 domain"/>
    <property type="match status" value="1"/>
</dbReference>
<evidence type="ECO:0000256" key="2">
    <source>
        <dbReference type="ARBA" id="ARBA00022490"/>
    </source>
</evidence>
<dbReference type="GO" id="GO:0046872">
    <property type="term" value="F:metal ion binding"/>
    <property type="evidence" value="ECO:0007669"/>
    <property type="project" value="UniProtKB-KW"/>
</dbReference>
<proteinExistence type="inferred from homology"/>
<keyword evidence="2 9" id="KW-0963">Cytoplasm</keyword>
<dbReference type="GO" id="GO:0030154">
    <property type="term" value="P:cell differentiation"/>
    <property type="evidence" value="ECO:0007669"/>
    <property type="project" value="TreeGrafter"/>
</dbReference>
<dbReference type="GO" id="GO:0045944">
    <property type="term" value="P:positive regulation of transcription by RNA polymerase II"/>
    <property type="evidence" value="ECO:0007669"/>
    <property type="project" value="TreeGrafter"/>
</dbReference>
<feature type="compositionally biased region" description="Polar residues" evidence="10">
    <location>
        <begin position="155"/>
        <end position="165"/>
    </location>
</feature>
<feature type="compositionally biased region" description="Polar residues" evidence="10">
    <location>
        <begin position="129"/>
        <end position="139"/>
    </location>
</feature>
<evidence type="ECO:0000256" key="8">
    <source>
        <dbReference type="ARBA" id="ARBA00023242"/>
    </source>
</evidence>
<sequence length="386" mass="43759">STCSEIWGQSTPNTIDQWDTTGLYSFSEQTRSLDGRLQVSHRKGLPHVIYCRLWRWPDLHSHHELKALENCEYAFNLKKDEVCVNPYHYQRVETPVLPPVLVPRHTEILTELPPLDDYTHSIPENTNFPAGIEPQSNYIPETPPPGYISEDGETSDQQLNQSMDTGSPAELSPSTLSPVNHSLGKLEILLIVFLCIMTLLVSNRNVSMSGTQSNISLIILLSRMQVLNYKSCGQIRSVFLSFPCMEYRIPFWRGVRLYYIGGEVFAECLSDSAIFVQSPNCNQRYGWHPATVCKIPPGCNLKIFNNQEFAALLAQSVNQGFEAVYQLTRMCTIRMSFVKGWGAEYRRQTVTSTPCWIELHLNGPLQWLDKVLTQMGSPSVRCSSMS</sequence>
<dbReference type="Proteomes" id="UP000560386">
    <property type="component" value="Unassembled WGS sequence"/>
</dbReference>
<comment type="similarity">
    <text evidence="1 9">Belongs to the dwarfin/SMAD family.</text>
</comment>
<evidence type="ECO:0000256" key="3">
    <source>
        <dbReference type="ARBA" id="ARBA00022723"/>
    </source>
</evidence>
<dbReference type="SMART" id="SM00524">
    <property type="entry name" value="DWB"/>
    <property type="match status" value="1"/>
</dbReference>
<dbReference type="GO" id="GO:0003002">
    <property type="term" value="P:regionalization"/>
    <property type="evidence" value="ECO:0007669"/>
    <property type="project" value="UniProtKB-ARBA"/>
</dbReference>
<dbReference type="SUPFAM" id="SSF56366">
    <property type="entry name" value="SMAD MH1 domain"/>
    <property type="match status" value="1"/>
</dbReference>
<dbReference type="InterPro" id="IPR036578">
    <property type="entry name" value="SMAD_MH1_sf"/>
</dbReference>
<dbReference type="InterPro" id="IPR001132">
    <property type="entry name" value="SMAD_dom_Dwarfin-type"/>
</dbReference>
<keyword evidence="5 9" id="KW-0805">Transcription regulation</keyword>
<evidence type="ECO:0000256" key="6">
    <source>
        <dbReference type="ARBA" id="ARBA00023125"/>
    </source>
</evidence>
<dbReference type="GO" id="GO:0007179">
    <property type="term" value="P:transforming growth factor beta receptor signaling pathway"/>
    <property type="evidence" value="ECO:0007669"/>
    <property type="project" value="TreeGrafter"/>
</dbReference>
<keyword evidence="7 9" id="KW-0804">Transcription</keyword>
<dbReference type="PROSITE" id="PS51075">
    <property type="entry name" value="MH1"/>
    <property type="match status" value="1"/>
</dbReference>
<name>A0A7K8LIS7_9AVES</name>
<dbReference type="InterPro" id="IPR013019">
    <property type="entry name" value="MAD_homology_MH1"/>
</dbReference>
<keyword evidence="14" id="KW-1185">Reference proteome</keyword>
<dbReference type="GO" id="GO:0009653">
    <property type="term" value="P:anatomical structure morphogenesis"/>
    <property type="evidence" value="ECO:0007669"/>
    <property type="project" value="TreeGrafter"/>
</dbReference>
<dbReference type="GO" id="GO:0000978">
    <property type="term" value="F:RNA polymerase II cis-regulatory region sequence-specific DNA binding"/>
    <property type="evidence" value="ECO:0007669"/>
    <property type="project" value="TreeGrafter"/>
</dbReference>
<dbReference type="InterPro" id="IPR003619">
    <property type="entry name" value="MAD_homology1_Dwarfin-type"/>
</dbReference>
<evidence type="ECO:0000256" key="9">
    <source>
        <dbReference type="RuleBase" id="RU361195"/>
    </source>
</evidence>
<evidence type="ECO:0000256" key="5">
    <source>
        <dbReference type="ARBA" id="ARBA00023015"/>
    </source>
</evidence>